<dbReference type="PANTHER" id="PTHR21290">
    <property type="entry name" value="SPHINGOMYELIN SYNTHETASE"/>
    <property type="match status" value="1"/>
</dbReference>
<dbReference type="InterPro" id="IPR001660">
    <property type="entry name" value="SAM"/>
</dbReference>
<dbReference type="GO" id="GO:0005886">
    <property type="term" value="C:plasma membrane"/>
    <property type="evidence" value="ECO:0007669"/>
    <property type="project" value="TreeGrafter"/>
</dbReference>
<feature type="transmembrane region" description="Helical" evidence="9">
    <location>
        <begin position="149"/>
        <end position="169"/>
    </location>
</feature>
<dbReference type="GO" id="GO:0046513">
    <property type="term" value="P:ceramide biosynthetic process"/>
    <property type="evidence" value="ECO:0007669"/>
    <property type="project" value="TreeGrafter"/>
</dbReference>
<reference evidence="11" key="2">
    <citation type="journal article" date="2023" name="Science">
        <title>Genomic signatures of disease resistance in endangered staghorn corals.</title>
        <authorList>
            <person name="Vollmer S.V."/>
            <person name="Selwyn J.D."/>
            <person name="Despard B.A."/>
            <person name="Roesel C.L."/>
        </authorList>
    </citation>
    <scope>NUCLEOTIDE SEQUENCE</scope>
    <source>
        <strain evidence="11">K2</strain>
    </source>
</reference>
<accession>A0AAD9QM75</accession>
<keyword evidence="3" id="KW-0808">Transferase</keyword>
<evidence type="ECO:0000313" key="12">
    <source>
        <dbReference type="Proteomes" id="UP001249851"/>
    </source>
</evidence>
<evidence type="ECO:0000256" key="8">
    <source>
        <dbReference type="ARBA" id="ARBA00023136"/>
    </source>
</evidence>
<evidence type="ECO:0000313" key="11">
    <source>
        <dbReference type="EMBL" id="KAK2563802.1"/>
    </source>
</evidence>
<dbReference type="GO" id="GO:0033188">
    <property type="term" value="F:sphingomyelin synthase activity"/>
    <property type="evidence" value="ECO:0007669"/>
    <property type="project" value="TreeGrafter"/>
</dbReference>
<dbReference type="Pfam" id="PF14360">
    <property type="entry name" value="PAP2_C"/>
    <property type="match status" value="1"/>
</dbReference>
<keyword evidence="5" id="KW-0746">Sphingolipid metabolism</keyword>
<evidence type="ECO:0000256" key="3">
    <source>
        <dbReference type="ARBA" id="ARBA00022679"/>
    </source>
</evidence>
<reference evidence="11" key="1">
    <citation type="journal article" date="2023" name="G3 (Bethesda)">
        <title>Whole genome assembly and annotation of the endangered Caribbean coral Acropora cervicornis.</title>
        <authorList>
            <person name="Selwyn J.D."/>
            <person name="Vollmer S.V."/>
        </authorList>
    </citation>
    <scope>NUCLEOTIDE SEQUENCE</scope>
    <source>
        <strain evidence="11">K2</strain>
    </source>
</reference>
<feature type="transmembrane region" description="Helical" evidence="9">
    <location>
        <begin position="192"/>
        <end position="216"/>
    </location>
</feature>
<dbReference type="PANTHER" id="PTHR21290:SF25">
    <property type="entry name" value="SPHINGOMYELIN SYNTHASE-RELATED PROTEIN 1"/>
    <property type="match status" value="1"/>
</dbReference>
<feature type="transmembrane region" description="Helical" evidence="9">
    <location>
        <begin position="228"/>
        <end position="249"/>
    </location>
</feature>
<feature type="transmembrane region" description="Helical" evidence="9">
    <location>
        <begin position="347"/>
        <end position="368"/>
    </location>
</feature>
<dbReference type="Gene3D" id="1.10.150.50">
    <property type="entry name" value="Transcription Factor, Ets-1"/>
    <property type="match status" value="1"/>
</dbReference>
<feature type="transmembrane region" description="Helical" evidence="9">
    <location>
        <begin position="317"/>
        <end position="335"/>
    </location>
</feature>
<feature type="domain" description="SAM" evidence="10">
    <location>
        <begin position="20"/>
        <end position="86"/>
    </location>
</feature>
<sequence>MVSFCLRVMEENGRKKVQDWTCGDVRLWLQGKGFSNYSNVFSKDHKIDGKALLAIDESDLRNPPLELKILGDIKRLWLEIDAIQQRNRPTTASFHTPNGYLRRKSVCKIDGVANIGESPYDDIFVSDDDKLDWDIFSAFSNISETGRTLISVVYAFSVFFVTSFVMVFVHDRVPDMKKYPPLPDIVLDNVPLIPWAFEMCEVTALILSVLLAIVIFLHKHRIIVVRRLAALCGTVFLLRCVTMFVTSLSVPGIHLECSGKLYGDTWAKIQRAFVILFGFGLSVNGVRTCGDYMFSGHTVSITLLNFFISEYTPAHMYYLHTCCWVLNMFGIFFILAAHEHYSIDVVIAFYITSRLFLYYHTLANTLALKRIESRRSRVWFPLFWFFEEKVSGKVPNEYEWPLKRPAFLCSKQKST</sequence>
<dbReference type="GO" id="GO:0047493">
    <property type="term" value="F:ceramide cholinephosphotransferase activity"/>
    <property type="evidence" value="ECO:0007669"/>
    <property type="project" value="TreeGrafter"/>
</dbReference>
<dbReference type="SMART" id="SM00454">
    <property type="entry name" value="SAM"/>
    <property type="match status" value="1"/>
</dbReference>
<dbReference type="CDD" id="cd09515">
    <property type="entry name" value="SAM_SGMS1-like"/>
    <property type="match status" value="1"/>
</dbReference>
<dbReference type="SUPFAM" id="SSF47769">
    <property type="entry name" value="SAM/Pointed domain"/>
    <property type="match status" value="1"/>
</dbReference>
<protein>
    <submittedName>
        <fullName evidence="11">Sphingomyelin synthase-related protein 1</fullName>
    </submittedName>
</protein>
<comment type="similarity">
    <text evidence="2">Belongs to the sphingomyelin synthase family.</text>
</comment>
<dbReference type="PROSITE" id="PS50105">
    <property type="entry name" value="SAM_DOMAIN"/>
    <property type="match status" value="1"/>
</dbReference>
<comment type="subcellular location">
    <subcellularLocation>
        <location evidence="1">Membrane</location>
        <topology evidence="1">Multi-pass membrane protein</topology>
    </subcellularLocation>
</comment>
<feature type="transmembrane region" description="Helical" evidence="9">
    <location>
        <begin position="269"/>
        <end position="286"/>
    </location>
</feature>
<evidence type="ECO:0000256" key="7">
    <source>
        <dbReference type="ARBA" id="ARBA00023098"/>
    </source>
</evidence>
<dbReference type="Proteomes" id="UP001249851">
    <property type="component" value="Unassembled WGS sequence"/>
</dbReference>
<evidence type="ECO:0000256" key="9">
    <source>
        <dbReference type="SAM" id="Phobius"/>
    </source>
</evidence>
<keyword evidence="7" id="KW-0443">Lipid metabolism</keyword>
<evidence type="ECO:0000259" key="10">
    <source>
        <dbReference type="PROSITE" id="PS50105"/>
    </source>
</evidence>
<dbReference type="InterPro" id="IPR045221">
    <property type="entry name" value="Sphingomyelin_synth-like"/>
</dbReference>
<dbReference type="AlphaFoldDB" id="A0AAD9QM75"/>
<evidence type="ECO:0000256" key="1">
    <source>
        <dbReference type="ARBA" id="ARBA00004141"/>
    </source>
</evidence>
<dbReference type="InterPro" id="IPR013761">
    <property type="entry name" value="SAM/pointed_sf"/>
</dbReference>
<proteinExistence type="inferred from homology"/>
<name>A0AAD9QM75_ACRCE</name>
<evidence type="ECO:0000256" key="5">
    <source>
        <dbReference type="ARBA" id="ARBA00022919"/>
    </source>
</evidence>
<keyword evidence="4 9" id="KW-0812">Transmembrane</keyword>
<keyword evidence="12" id="KW-1185">Reference proteome</keyword>
<dbReference type="GO" id="GO:0005789">
    <property type="term" value="C:endoplasmic reticulum membrane"/>
    <property type="evidence" value="ECO:0007669"/>
    <property type="project" value="TreeGrafter"/>
</dbReference>
<dbReference type="EMBL" id="JARQWQ010000024">
    <property type="protein sequence ID" value="KAK2563802.1"/>
    <property type="molecule type" value="Genomic_DNA"/>
</dbReference>
<dbReference type="Pfam" id="PF00536">
    <property type="entry name" value="SAM_1"/>
    <property type="match status" value="1"/>
</dbReference>
<keyword evidence="8 9" id="KW-0472">Membrane</keyword>
<evidence type="ECO:0000256" key="4">
    <source>
        <dbReference type="ARBA" id="ARBA00022692"/>
    </source>
</evidence>
<keyword evidence="6 9" id="KW-1133">Transmembrane helix</keyword>
<dbReference type="GO" id="GO:0000139">
    <property type="term" value="C:Golgi membrane"/>
    <property type="evidence" value="ECO:0007669"/>
    <property type="project" value="TreeGrafter"/>
</dbReference>
<gene>
    <name evidence="11" type="ORF">P5673_012806</name>
</gene>
<comment type="caution">
    <text evidence="11">The sequence shown here is derived from an EMBL/GenBank/DDBJ whole genome shotgun (WGS) entry which is preliminary data.</text>
</comment>
<evidence type="ECO:0000256" key="6">
    <source>
        <dbReference type="ARBA" id="ARBA00022989"/>
    </source>
</evidence>
<organism evidence="11 12">
    <name type="scientific">Acropora cervicornis</name>
    <name type="common">Staghorn coral</name>
    <dbReference type="NCBI Taxonomy" id="6130"/>
    <lineage>
        <taxon>Eukaryota</taxon>
        <taxon>Metazoa</taxon>
        <taxon>Cnidaria</taxon>
        <taxon>Anthozoa</taxon>
        <taxon>Hexacorallia</taxon>
        <taxon>Scleractinia</taxon>
        <taxon>Astrocoeniina</taxon>
        <taxon>Acroporidae</taxon>
        <taxon>Acropora</taxon>
    </lineage>
</organism>
<dbReference type="InterPro" id="IPR025749">
    <property type="entry name" value="Sphingomyelin_synth-like_dom"/>
</dbReference>
<evidence type="ECO:0000256" key="2">
    <source>
        <dbReference type="ARBA" id="ARBA00005441"/>
    </source>
</evidence>